<evidence type="ECO:0000256" key="1">
    <source>
        <dbReference type="ARBA" id="ARBA00022729"/>
    </source>
</evidence>
<evidence type="ECO:0000256" key="2">
    <source>
        <dbReference type="SAM" id="Phobius"/>
    </source>
</evidence>
<gene>
    <name evidence="4" type="ordered locus">BH0215</name>
</gene>
<accession>A0AA34R3T6</accession>
<dbReference type="PROSITE" id="PS50206">
    <property type="entry name" value="RHODANESE_3"/>
    <property type="match status" value="1"/>
</dbReference>
<dbReference type="Gene3D" id="3.40.190.10">
    <property type="entry name" value="Periplasmic binding protein-like II"/>
    <property type="match status" value="2"/>
</dbReference>
<dbReference type="InterPro" id="IPR050811">
    <property type="entry name" value="Phosphate_ABC_transporter"/>
</dbReference>
<dbReference type="Pfam" id="PF12849">
    <property type="entry name" value="PBP_like_2"/>
    <property type="match status" value="1"/>
</dbReference>
<dbReference type="InterPro" id="IPR024370">
    <property type="entry name" value="PBP_domain"/>
</dbReference>
<reference evidence="5" key="1">
    <citation type="submission" date="2004-12" db="EMBL/GenBank/DDBJ databases">
        <title>The genome sequence of Borrelia hermsii and Borrelia turicatae: comparative analysis of two agents of endemic N. America relapsing fever.</title>
        <authorList>
            <person name="Porcella S.F."/>
            <person name="Raffel S.J."/>
            <person name="Schrumpf M.E."/>
            <person name="Montgomery B."/>
            <person name="Smith T."/>
            <person name="Schwan T.G."/>
        </authorList>
    </citation>
    <scope>NUCLEOTIDE SEQUENCE [LARGE SCALE GENOMIC DNA]</scope>
    <source>
        <strain evidence="5">HS1 / DAH</strain>
    </source>
</reference>
<keyword evidence="2" id="KW-1133">Transmembrane helix</keyword>
<dbReference type="KEGG" id="bhr:BH0215"/>
<dbReference type="InterPro" id="IPR001763">
    <property type="entry name" value="Rhodanese-like_dom"/>
</dbReference>
<dbReference type="AlphaFoldDB" id="A0AA34R3T6"/>
<sequence length="301" mass="33307">MTYLGLMILYIVVKGVNLMQAIKILFAISLAFLFINCTNKGKENVIAIGGSTSTTSIMDEMILRYQKINDQIKVTYDAQGSSVGIKGLFDGIYKMAISSRNATEEEIAQGAKITVIAYDALIFITSPDVKITNIAEEDLVKILNGSIRNWKQVGGPDAKINFINRDSSSGSYSSITELVLEKILKNPEEAQFRKDSIVVKSNGESIEKISLTPHSIGYISFGYARGAIEKGLHTLSINSIYPTKETIIKDKYNIKRRLIAITSSISENQNTLDFINFMLSPNGQDIVEEQGFIKVHTTENN</sequence>
<dbReference type="PANTHER" id="PTHR30570">
    <property type="entry name" value="PERIPLASMIC PHOSPHATE BINDING COMPONENT OF PHOSPHATE ABC TRANSPORTER"/>
    <property type="match status" value="1"/>
</dbReference>
<dbReference type="SUPFAM" id="SSF53850">
    <property type="entry name" value="Periplasmic binding protein-like II"/>
    <property type="match status" value="1"/>
</dbReference>
<organism evidence="4 5">
    <name type="scientific">Borrelia hermsii (strain HS1 / DAH)</name>
    <dbReference type="NCBI Taxonomy" id="314723"/>
    <lineage>
        <taxon>Bacteria</taxon>
        <taxon>Pseudomonadati</taxon>
        <taxon>Spirochaetota</taxon>
        <taxon>Spirochaetia</taxon>
        <taxon>Spirochaetales</taxon>
        <taxon>Borreliaceae</taxon>
        <taxon>Borrelia</taxon>
    </lineage>
</organism>
<dbReference type="PANTHER" id="PTHR30570:SF1">
    <property type="entry name" value="PHOSPHATE-BINDING PROTEIN PSTS"/>
    <property type="match status" value="1"/>
</dbReference>
<feature type="domain" description="Rhodanese" evidence="3">
    <location>
        <begin position="140"/>
        <end position="159"/>
    </location>
</feature>
<dbReference type="Proteomes" id="UP000008834">
    <property type="component" value="Chromosome"/>
</dbReference>
<protein>
    <submittedName>
        <fullName evidence="4">Phosphate-binding protein</fullName>
    </submittedName>
</protein>
<evidence type="ECO:0000313" key="5">
    <source>
        <dbReference type="Proteomes" id="UP000008834"/>
    </source>
</evidence>
<keyword evidence="2" id="KW-0812">Transmembrane</keyword>
<dbReference type="EMBL" id="CP000048">
    <property type="protein sequence ID" value="AAX16731.1"/>
    <property type="molecule type" value="Genomic_DNA"/>
</dbReference>
<keyword evidence="1" id="KW-0732">Signal</keyword>
<feature type="transmembrane region" description="Helical" evidence="2">
    <location>
        <begin position="7"/>
        <end position="35"/>
    </location>
</feature>
<name>A0AA34R3T6_BORHD</name>
<keyword evidence="2" id="KW-0472">Membrane</keyword>
<evidence type="ECO:0000313" key="4">
    <source>
        <dbReference type="EMBL" id="AAX16731.1"/>
    </source>
</evidence>
<evidence type="ECO:0000259" key="3">
    <source>
        <dbReference type="PROSITE" id="PS50206"/>
    </source>
</evidence>
<proteinExistence type="predicted"/>